<sequence length="114" mass="12842">MPVLIFVVERGVGVNESTSLALSNSVDNSKWRVNCDEETKAQRERRPTQSITAEDIKAAEQQIKNRSNKLPSLSIQDDMTEMNRDEIRRIGSCFTSREDVPTIMANDSLNLVDS</sequence>
<proteinExistence type="predicted"/>
<protein>
    <submittedName>
        <fullName evidence="1">Uncharacterized protein</fullName>
    </submittedName>
</protein>
<reference evidence="1" key="1">
    <citation type="submission" date="2021-02" db="EMBL/GenBank/DDBJ databases">
        <authorList>
            <person name="Nowell W R."/>
        </authorList>
    </citation>
    <scope>NUCLEOTIDE SEQUENCE</scope>
</reference>
<dbReference type="Proteomes" id="UP000663832">
    <property type="component" value="Unassembled WGS sequence"/>
</dbReference>
<name>A0A813S257_9BILA</name>
<dbReference type="AlphaFoldDB" id="A0A813S257"/>
<keyword evidence="2" id="KW-1185">Reference proteome</keyword>
<evidence type="ECO:0000313" key="2">
    <source>
        <dbReference type="Proteomes" id="UP000663832"/>
    </source>
</evidence>
<gene>
    <name evidence="1" type="ORF">QVE165_LOCUS3659</name>
</gene>
<organism evidence="1 2">
    <name type="scientific">Adineta steineri</name>
    <dbReference type="NCBI Taxonomy" id="433720"/>
    <lineage>
        <taxon>Eukaryota</taxon>
        <taxon>Metazoa</taxon>
        <taxon>Spiralia</taxon>
        <taxon>Gnathifera</taxon>
        <taxon>Rotifera</taxon>
        <taxon>Eurotatoria</taxon>
        <taxon>Bdelloidea</taxon>
        <taxon>Adinetida</taxon>
        <taxon>Adinetidae</taxon>
        <taxon>Adineta</taxon>
    </lineage>
</organism>
<evidence type="ECO:0000313" key="1">
    <source>
        <dbReference type="EMBL" id="CAF0790273.1"/>
    </source>
</evidence>
<comment type="caution">
    <text evidence="1">The sequence shown here is derived from an EMBL/GenBank/DDBJ whole genome shotgun (WGS) entry which is preliminary data.</text>
</comment>
<dbReference type="EMBL" id="CAJNOM010000013">
    <property type="protein sequence ID" value="CAF0790273.1"/>
    <property type="molecule type" value="Genomic_DNA"/>
</dbReference>
<accession>A0A813S257</accession>